<keyword evidence="2" id="KW-0560">Oxidoreductase</keyword>
<dbReference type="InterPro" id="IPR020843">
    <property type="entry name" value="ER"/>
</dbReference>
<dbReference type="InterPro" id="IPR036291">
    <property type="entry name" value="NAD(P)-bd_dom_sf"/>
</dbReference>
<dbReference type="RefSeq" id="WP_377468798.1">
    <property type="nucleotide sequence ID" value="NZ_JBHLWN010000022.1"/>
</dbReference>
<evidence type="ECO:0000313" key="3">
    <source>
        <dbReference type="Proteomes" id="UP001589776"/>
    </source>
</evidence>
<reference evidence="2 3" key="1">
    <citation type="submission" date="2024-09" db="EMBL/GenBank/DDBJ databases">
        <authorList>
            <person name="Sun Q."/>
            <person name="Mori K."/>
        </authorList>
    </citation>
    <scope>NUCLEOTIDE SEQUENCE [LARGE SCALE GENOMIC DNA]</scope>
    <source>
        <strain evidence="2 3">CCM 7759</strain>
    </source>
</reference>
<dbReference type="InterPro" id="IPR011032">
    <property type="entry name" value="GroES-like_sf"/>
</dbReference>
<comment type="caution">
    <text evidence="2">The sequence shown here is derived from an EMBL/GenBank/DDBJ whole genome shotgun (WGS) entry which is preliminary data.</text>
</comment>
<dbReference type="InterPro" id="IPR013154">
    <property type="entry name" value="ADH-like_N"/>
</dbReference>
<protein>
    <submittedName>
        <fullName evidence="2">NADP-dependent oxidoreductase</fullName>
        <ecNumber evidence="2">1.-.-.-</ecNumber>
    </submittedName>
</protein>
<proteinExistence type="predicted"/>
<dbReference type="Pfam" id="PF08240">
    <property type="entry name" value="ADH_N"/>
    <property type="match status" value="1"/>
</dbReference>
<dbReference type="Pfam" id="PF13602">
    <property type="entry name" value="ADH_zinc_N_2"/>
    <property type="match status" value="1"/>
</dbReference>
<dbReference type="PANTHER" id="PTHR11695">
    <property type="entry name" value="ALCOHOL DEHYDROGENASE RELATED"/>
    <property type="match status" value="1"/>
</dbReference>
<dbReference type="Gene3D" id="3.40.50.720">
    <property type="entry name" value="NAD(P)-binding Rossmann-like Domain"/>
    <property type="match status" value="1"/>
</dbReference>
<dbReference type="SUPFAM" id="SSF51735">
    <property type="entry name" value="NAD(P)-binding Rossmann-fold domains"/>
    <property type="match status" value="1"/>
</dbReference>
<dbReference type="GO" id="GO:0016491">
    <property type="term" value="F:oxidoreductase activity"/>
    <property type="evidence" value="ECO:0007669"/>
    <property type="project" value="UniProtKB-KW"/>
</dbReference>
<accession>A0ABV6DGM1</accession>
<dbReference type="SUPFAM" id="SSF50129">
    <property type="entry name" value="GroES-like"/>
    <property type="match status" value="1"/>
</dbReference>
<evidence type="ECO:0000259" key="1">
    <source>
        <dbReference type="SMART" id="SM00829"/>
    </source>
</evidence>
<dbReference type="Gene3D" id="3.90.180.10">
    <property type="entry name" value="Medium-chain alcohol dehydrogenases, catalytic domain"/>
    <property type="match status" value="1"/>
</dbReference>
<dbReference type="CDD" id="cd05289">
    <property type="entry name" value="MDR_like_2"/>
    <property type="match status" value="1"/>
</dbReference>
<organism evidence="2 3">
    <name type="scientific">Paenibacillus chartarius</name>
    <dbReference type="NCBI Taxonomy" id="747481"/>
    <lineage>
        <taxon>Bacteria</taxon>
        <taxon>Bacillati</taxon>
        <taxon>Bacillota</taxon>
        <taxon>Bacilli</taxon>
        <taxon>Bacillales</taxon>
        <taxon>Paenibacillaceae</taxon>
        <taxon>Paenibacillus</taxon>
    </lineage>
</organism>
<gene>
    <name evidence="2" type="ORF">ACFFK0_04900</name>
</gene>
<dbReference type="PANTHER" id="PTHR11695:SF294">
    <property type="entry name" value="RETICULON-4-INTERACTING PROTEIN 1, MITOCHONDRIAL"/>
    <property type="match status" value="1"/>
</dbReference>
<keyword evidence="3" id="KW-1185">Reference proteome</keyword>
<dbReference type="SMART" id="SM00829">
    <property type="entry name" value="PKS_ER"/>
    <property type="match status" value="1"/>
</dbReference>
<dbReference type="EC" id="1.-.-.-" evidence="2"/>
<dbReference type="EMBL" id="JBHLWN010000022">
    <property type="protein sequence ID" value="MFC0211798.1"/>
    <property type="molecule type" value="Genomic_DNA"/>
</dbReference>
<sequence>MKAMVLRRFGKDEPLRLQEWPEPVLGATDVLVDIHAASVNPLDFKIRAGGAIRLALPYRAPLVLGNDFAGVVAAIGAKVTRFKPGDEVYGRPSKERSGTFAERIAIPEHELAHKPRTITLQEAAGLPLAGLTAWQALTEELRLKPKQRILIHAGAGGVGSLAIQLAKHLGAYVGTTASEPNHELVHSLGADFAVDYRKFPIEKVFEDYDCVLDTIGGDTLLRSFQTLKPGGGIVASVSGLPDRSYAKRTHQNALKTLLFTLAGRRFAKAAKARQAEYRFFFMHPSGEQLQHLAGLVDRGVLRPLVDRVYPLSEANEALAYVQTGRARGKVIVQVSSSSPQ</sequence>
<evidence type="ECO:0000313" key="2">
    <source>
        <dbReference type="EMBL" id="MFC0211798.1"/>
    </source>
</evidence>
<dbReference type="InterPro" id="IPR050700">
    <property type="entry name" value="YIM1/Zinc_Alcohol_DH_Fams"/>
</dbReference>
<name>A0ABV6DGM1_9BACL</name>
<feature type="domain" description="Enoyl reductase (ER)" evidence="1">
    <location>
        <begin position="10"/>
        <end position="332"/>
    </location>
</feature>
<dbReference type="Proteomes" id="UP001589776">
    <property type="component" value="Unassembled WGS sequence"/>
</dbReference>